<reference evidence="1" key="1">
    <citation type="submission" date="2014-12" db="EMBL/GenBank/DDBJ databases">
        <title>Insight into the proteome of Arion vulgaris.</title>
        <authorList>
            <person name="Aradska J."/>
            <person name="Bulat T."/>
            <person name="Smidak R."/>
            <person name="Sarate P."/>
            <person name="Gangsoo J."/>
            <person name="Sialana F."/>
            <person name="Bilban M."/>
            <person name="Lubec G."/>
        </authorList>
    </citation>
    <scope>NUCLEOTIDE SEQUENCE</scope>
    <source>
        <tissue evidence="1">Skin</tissue>
    </source>
</reference>
<proteinExistence type="predicted"/>
<accession>A0A0B6YPJ6</accession>
<gene>
    <name evidence="1" type="primary">ORF32269</name>
</gene>
<feature type="non-terminal residue" evidence="1">
    <location>
        <position position="52"/>
    </location>
</feature>
<dbReference type="EMBL" id="HACG01011324">
    <property type="protein sequence ID" value="CEK58189.1"/>
    <property type="molecule type" value="Transcribed_RNA"/>
</dbReference>
<protein>
    <submittedName>
        <fullName evidence="1">Uncharacterized protein</fullName>
    </submittedName>
</protein>
<organism evidence="1">
    <name type="scientific">Arion vulgaris</name>
    <dbReference type="NCBI Taxonomy" id="1028688"/>
    <lineage>
        <taxon>Eukaryota</taxon>
        <taxon>Metazoa</taxon>
        <taxon>Spiralia</taxon>
        <taxon>Lophotrochozoa</taxon>
        <taxon>Mollusca</taxon>
        <taxon>Gastropoda</taxon>
        <taxon>Heterobranchia</taxon>
        <taxon>Euthyneura</taxon>
        <taxon>Panpulmonata</taxon>
        <taxon>Eupulmonata</taxon>
        <taxon>Stylommatophora</taxon>
        <taxon>Helicina</taxon>
        <taxon>Arionoidea</taxon>
        <taxon>Arionidae</taxon>
        <taxon>Arion</taxon>
    </lineage>
</organism>
<dbReference type="AlphaFoldDB" id="A0A0B6YPJ6"/>
<sequence length="52" mass="6015">MKMNVPIFSELKKKGQTAEIFVGTAKSSATLFILYQPLLKPLFLVCMWRLWP</sequence>
<name>A0A0B6YPJ6_9EUPU</name>
<evidence type="ECO:0000313" key="1">
    <source>
        <dbReference type="EMBL" id="CEK58189.1"/>
    </source>
</evidence>